<proteinExistence type="predicted"/>
<comment type="caution">
    <text evidence="3">The sequence shown here is derived from an EMBL/GenBank/DDBJ whole genome shotgun (WGS) entry which is preliminary data.</text>
</comment>
<protein>
    <submittedName>
        <fullName evidence="3">Helix-turn-helix domain-containing protein</fullName>
    </submittedName>
</protein>
<evidence type="ECO:0000259" key="2">
    <source>
        <dbReference type="PROSITE" id="PS50987"/>
    </source>
</evidence>
<dbReference type="SMART" id="SM00418">
    <property type="entry name" value="HTH_ARSR"/>
    <property type="match status" value="1"/>
</dbReference>
<gene>
    <name evidence="3" type="ORF">RM780_23615</name>
</gene>
<dbReference type="PRINTS" id="PR00778">
    <property type="entry name" value="HTHARSR"/>
</dbReference>
<dbReference type="InterPro" id="IPR036388">
    <property type="entry name" value="WH-like_DNA-bd_sf"/>
</dbReference>
<keyword evidence="4" id="KW-1185">Reference proteome</keyword>
<dbReference type="InterPro" id="IPR011991">
    <property type="entry name" value="ArsR-like_HTH"/>
</dbReference>
<dbReference type="CDD" id="cd00090">
    <property type="entry name" value="HTH_ARSR"/>
    <property type="match status" value="1"/>
</dbReference>
<dbReference type="Proteomes" id="UP001183388">
    <property type="component" value="Unassembled WGS sequence"/>
</dbReference>
<dbReference type="InterPro" id="IPR036390">
    <property type="entry name" value="WH_DNA-bd_sf"/>
</dbReference>
<dbReference type="Pfam" id="PF12840">
    <property type="entry name" value="HTH_20"/>
    <property type="match status" value="1"/>
</dbReference>
<accession>A0ABU2LE93</accession>
<dbReference type="SUPFAM" id="SSF46785">
    <property type="entry name" value="Winged helix' DNA-binding domain"/>
    <property type="match status" value="1"/>
</dbReference>
<dbReference type="EMBL" id="JAVREN010000050">
    <property type="protein sequence ID" value="MDT0309917.1"/>
    <property type="molecule type" value="Genomic_DNA"/>
</dbReference>
<evidence type="ECO:0000313" key="4">
    <source>
        <dbReference type="Proteomes" id="UP001183388"/>
    </source>
</evidence>
<feature type="compositionally biased region" description="Basic and acidic residues" evidence="1">
    <location>
        <begin position="114"/>
        <end position="123"/>
    </location>
</feature>
<evidence type="ECO:0000256" key="1">
    <source>
        <dbReference type="SAM" id="MobiDB-lite"/>
    </source>
</evidence>
<evidence type="ECO:0000313" key="3">
    <source>
        <dbReference type="EMBL" id="MDT0309917.1"/>
    </source>
</evidence>
<feature type="compositionally biased region" description="Basic and acidic residues" evidence="1">
    <location>
        <begin position="129"/>
        <end position="139"/>
    </location>
</feature>
<feature type="domain" description="HTH arsR-type" evidence="2">
    <location>
        <begin position="16"/>
        <end position="110"/>
    </location>
</feature>
<organism evidence="3 4">
    <name type="scientific">Streptomyces boetiae</name>
    <dbReference type="NCBI Taxonomy" id="3075541"/>
    <lineage>
        <taxon>Bacteria</taxon>
        <taxon>Bacillati</taxon>
        <taxon>Actinomycetota</taxon>
        <taxon>Actinomycetes</taxon>
        <taxon>Kitasatosporales</taxon>
        <taxon>Streptomycetaceae</taxon>
        <taxon>Streptomyces</taxon>
    </lineage>
</organism>
<dbReference type="PROSITE" id="PS50987">
    <property type="entry name" value="HTH_ARSR_2"/>
    <property type="match status" value="1"/>
</dbReference>
<feature type="region of interest" description="Disordered" evidence="1">
    <location>
        <begin position="109"/>
        <end position="139"/>
    </location>
</feature>
<sequence length="139" mass="15188">MTSPPATTSGGRELAHPAREEIRLEQVLHALADPLRLGVVRALASAPEDLPCGVFALPVSKSTCTHHFRVLRESGVIRQVYRGTAKMNALRRADLDHLFPGLLDGVLSAAQEQAGREREDGPPRRTARDRREPRTDPAG</sequence>
<dbReference type="RefSeq" id="WP_311632889.1">
    <property type="nucleotide sequence ID" value="NZ_JAVREN010000050.1"/>
</dbReference>
<name>A0ABU2LE93_9ACTN</name>
<dbReference type="Gene3D" id="1.10.10.10">
    <property type="entry name" value="Winged helix-like DNA-binding domain superfamily/Winged helix DNA-binding domain"/>
    <property type="match status" value="1"/>
</dbReference>
<reference evidence="4" key="1">
    <citation type="submission" date="2023-07" db="EMBL/GenBank/DDBJ databases">
        <title>30 novel species of actinomycetes from the DSMZ collection.</title>
        <authorList>
            <person name="Nouioui I."/>
        </authorList>
    </citation>
    <scope>NUCLEOTIDE SEQUENCE [LARGE SCALE GENOMIC DNA]</scope>
    <source>
        <strain evidence="4">DSM 44917</strain>
    </source>
</reference>
<dbReference type="InterPro" id="IPR001845">
    <property type="entry name" value="HTH_ArsR_DNA-bd_dom"/>
</dbReference>